<organism evidence="2 3">
    <name type="scientific">Actinidia rufa</name>
    <dbReference type="NCBI Taxonomy" id="165716"/>
    <lineage>
        <taxon>Eukaryota</taxon>
        <taxon>Viridiplantae</taxon>
        <taxon>Streptophyta</taxon>
        <taxon>Embryophyta</taxon>
        <taxon>Tracheophyta</taxon>
        <taxon>Spermatophyta</taxon>
        <taxon>Magnoliopsida</taxon>
        <taxon>eudicotyledons</taxon>
        <taxon>Gunneridae</taxon>
        <taxon>Pentapetalae</taxon>
        <taxon>asterids</taxon>
        <taxon>Ericales</taxon>
        <taxon>Actinidiaceae</taxon>
        <taxon>Actinidia</taxon>
    </lineage>
</organism>
<dbReference type="AlphaFoldDB" id="A0A7J0EFB1"/>
<evidence type="ECO:0000313" key="3">
    <source>
        <dbReference type="Proteomes" id="UP000585474"/>
    </source>
</evidence>
<feature type="chain" id="PRO_5029761696" evidence="1">
    <location>
        <begin position="23"/>
        <end position="214"/>
    </location>
</feature>
<comment type="caution">
    <text evidence="2">The sequence shown here is derived from an EMBL/GenBank/DDBJ whole genome shotgun (WGS) entry which is preliminary data.</text>
</comment>
<keyword evidence="1" id="KW-0732">Signal</keyword>
<dbReference type="OrthoDB" id="1656520at2759"/>
<reference evidence="2 3" key="1">
    <citation type="submission" date="2019-07" db="EMBL/GenBank/DDBJ databases">
        <title>De Novo Assembly of kiwifruit Actinidia rufa.</title>
        <authorList>
            <person name="Sugita-Konishi S."/>
            <person name="Sato K."/>
            <person name="Mori E."/>
            <person name="Abe Y."/>
            <person name="Kisaki G."/>
            <person name="Hamano K."/>
            <person name="Suezawa K."/>
            <person name="Otani M."/>
            <person name="Fukuda T."/>
            <person name="Manabe T."/>
            <person name="Gomi K."/>
            <person name="Tabuchi M."/>
            <person name="Akimitsu K."/>
            <person name="Kataoka I."/>
        </authorList>
    </citation>
    <scope>NUCLEOTIDE SEQUENCE [LARGE SCALE GENOMIC DNA]</scope>
    <source>
        <strain evidence="3">cv. Fuchu</strain>
    </source>
</reference>
<proteinExistence type="predicted"/>
<keyword evidence="3" id="KW-1185">Reference proteome</keyword>
<sequence>MQWRTCWLFMLLDFGRYAVVQRDSDVLATANVPAQLSVNMHGNLPRTAAYWAAVASEAAKEVCPTVCQSLPSGSTGLWVPVTSEGAASTQLTLAENIDRELLLELGAANNNKQNLLVAAPNDLVQAHCTAPSHFQVQPFDGPVHMPSSSLTAGYWTSVAFVDPKQMYSDPYQWQPSHALVWEQKMFSSPQQKLDQQRIHTQAPYMITTTIIQLL</sequence>
<protein>
    <submittedName>
        <fullName evidence="2">Uncharacterized protein</fullName>
    </submittedName>
</protein>
<feature type="signal peptide" evidence="1">
    <location>
        <begin position="1"/>
        <end position="22"/>
    </location>
</feature>
<accession>A0A7J0EFB1</accession>
<evidence type="ECO:0000313" key="2">
    <source>
        <dbReference type="EMBL" id="GFY85145.1"/>
    </source>
</evidence>
<dbReference type="EMBL" id="BJWL01000003">
    <property type="protein sequence ID" value="GFY85145.1"/>
    <property type="molecule type" value="Genomic_DNA"/>
</dbReference>
<evidence type="ECO:0000256" key="1">
    <source>
        <dbReference type="SAM" id="SignalP"/>
    </source>
</evidence>
<gene>
    <name evidence="2" type="ORF">Acr_03g0019190</name>
</gene>
<name>A0A7J0EFB1_9ERIC</name>
<dbReference type="Proteomes" id="UP000585474">
    <property type="component" value="Unassembled WGS sequence"/>
</dbReference>